<dbReference type="EMBL" id="CP093344">
    <property type="protein sequence ID" value="WOG86785.1"/>
    <property type="molecule type" value="Genomic_DNA"/>
</dbReference>
<evidence type="ECO:0000313" key="2">
    <source>
        <dbReference type="Proteomes" id="UP000077755"/>
    </source>
</evidence>
<reference evidence="1" key="1">
    <citation type="journal article" date="2016" name="Nat. Genet.">
        <title>A high-quality carrot genome assembly provides new insights into carotenoid accumulation and asterid genome evolution.</title>
        <authorList>
            <person name="Iorizzo M."/>
            <person name="Ellison S."/>
            <person name="Senalik D."/>
            <person name="Zeng P."/>
            <person name="Satapoomin P."/>
            <person name="Huang J."/>
            <person name="Bowman M."/>
            <person name="Iovene M."/>
            <person name="Sanseverino W."/>
            <person name="Cavagnaro P."/>
            <person name="Yildiz M."/>
            <person name="Macko-Podgorni A."/>
            <person name="Moranska E."/>
            <person name="Grzebelus E."/>
            <person name="Grzebelus D."/>
            <person name="Ashrafi H."/>
            <person name="Zheng Z."/>
            <person name="Cheng S."/>
            <person name="Spooner D."/>
            <person name="Van Deynze A."/>
            <person name="Simon P."/>
        </authorList>
    </citation>
    <scope>NUCLEOTIDE SEQUENCE</scope>
    <source>
        <tissue evidence="1">Leaf</tissue>
    </source>
</reference>
<gene>
    <name evidence="1" type="ORF">DCAR_0206003</name>
</gene>
<name>A0A161X0I5_DAUCS</name>
<dbReference type="Gramene" id="KZN04515">
    <property type="protein sequence ID" value="KZN04515"/>
    <property type="gene ID" value="DCAR_005352"/>
</dbReference>
<sequence>MSESREWQLNASEYIHHVISSEALRVMQVTHHQLPSPHRTYRRLTPEIQELQIWLYHLARQEGRGCRYFSPLPLETDPSPGRMLSGDPRI</sequence>
<evidence type="ECO:0000313" key="1">
    <source>
        <dbReference type="EMBL" id="WOG86785.1"/>
    </source>
</evidence>
<proteinExistence type="predicted"/>
<organism evidence="1 2">
    <name type="scientific">Daucus carota subsp. sativus</name>
    <name type="common">Carrot</name>
    <dbReference type="NCBI Taxonomy" id="79200"/>
    <lineage>
        <taxon>Eukaryota</taxon>
        <taxon>Viridiplantae</taxon>
        <taxon>Streptophyta</taxon>
        <taxon>Embryophyta</taxon>
        <taxon>Tracheophyta</taxon>
        <taxon>Spermatophyta</taxon>
        <taxon>Magnoliopsida</taxon>
        <taxon>eudicotyledons</taxon>
        <taxon>Gunneridae</taxon>
        <taxon>Pentapetalae</taxon>
        <taxon>asterids</taxon>
        <taxon>campanulids</taxon>
        <taxon>Apiales</taxon>
        <taxon>Apiaceae</taxon>
        <taxon>Apioideae</taxon>
        <taxon>Scandiceae</taxon>
        <taxon>Daucinae</taxon>
        <taxon>Daucus</taxon>
        <taxon>Daucus sect. Daucus</taxon>
    </lineage>
</organism>
<protein>
    <submittedName>
        <fullName evidence="1">Uncharacterized protein</fullName>
    </submittedName>
</protein>
<dbReference type="AlphaFoldDB" id="A0A161X0I5"/>
<accession>A0A161X0I5</accession>
<dbReference type="Proteomes" id="UP000077755">
    <property type="component" value="Chromosome 2"/>
</dbReference>
<keyword evidence="2" id="KW-1185">Reference proteome</keyword>
<reference evidence="1" key="2">
    <citation type="submission" date="2022-03" db="EMBL/GenBank/DDBJ databases">
        <title>Draft title - Genomic analysis of global carrot germplasm unveils the trajectory of domestication and the origin of high carotenoid orange carrot.</title>
        <authorList>
            <person name="Iorizzo M."/>
            <person name="Ellison S."/>
            <person name="Senalik D."/>
            <person name="Macko-Podgorni A."/>
            <person name="Grzebelus D."/>
            <person name="Bostan H."/>
            <person name="Rolling W."/>
            <person name="Curaba J."/>
            <person name="Simon P."/>
        </authorList>
    </citation>
    <scope>NUCLEOTIDE SEQUENCE</scope>
    <source>
        <tissue evidence="1">Leaf</tissue>
    </source>
</reference>